<reference evidence="1 2" key="1">
    <citation type="submission" date="2013-02" db="EMBL/GenBank/DDBJ databases">
        <title>The Genome Sequence of Acinetobacter sp. NIPH 2171.</title>
        <authorList>
            <consortium name="The Broad Institute Genome Sequencing Platform"/>
            <consortium name="The Broad Institute Genome Sequencing Center for Infectious Disease"/>
            <person name="Cerqueira G."/>
            <person name="Feldgarden M."/>
            <person name="Courvalin P."/>
            <person name="Perichon B."/>
            <person name="Grillot-Courvalin C."/>
            <person name="Clermont D."/>
            <person name="Rocha E."/>
            <person name="Yoon E.-J."/>
            <person name="Nemec A."/>
            <person name="Walker B."/>
            <person name="Young S.K."/>
            <person name="Zeng Q."/>
            <person name="Gargeya S."/>
            <person name="Fitzgerald M."/>
            <person name="Haas B."/>
            <person name="Abouelleil A."/>
            <person name="Alvarado L."/>
            <person name="Arachchi H.M."/>
            <person name="Berlin A.M."/>
            <person name="Chapman S.B."/>
            <person name="Dewar J."/>
            <person name="Goldberg J."/>
            <person name="Griggs A."/>
            <person name="Gujja S."/>
            <person name="Hansen M."/>
            <person name="Howarth C."/>
            <person name="Imamovic A."/>
            <person name="Larimer J."/>
            <person name="McCowan C."/>
            <person name="Murphy C."/>
            <person name="Neiman D."/>
            <person name="Pearson M."/>
            <person name="Priest M."/>
            <person name="Roberts A."/>
            <person name="Saif S."/>
            <person name="Shea T."/>
            <person name="Sisk P."/>
            <person name="Sykes S."/>
            <person name="Wortman J."/>
            <person name="Nusbaum C."/>
            <person name="Birren B."/>
        </authorList>
    </citation>
    <scope>NUCLEOTIDE SEQUENCE [LARGE SCALE GENOMIC DNA]</scope>
    <source>
        <strain evidence="1 2">NIPH 2171</strain>
    </source>
</reference>
<evidence type="ECO:0000313" key="2">
    <source>
        <dbReference type="Proteomes" id="UP000013101"/>
    </source>
</evidence>
<dbReference type="OrthoDB" id="6694528at2"/>
<dbReference type="RefSeq" id="WP_005236623.1">
    <property type="nucleotide sequence ID" value="NZ_CP083658.1"/>
</dbReference>
<comment type="caution">
    <text evidence="1">The sequence shown here is derived from an EMBL/GenBank/DDBJ whole genome shotgun (WGS) entry which is preliminary data.</text>
</comment>
<accession>N9NYB7</accession>
<dbReference type="Proteomes" id="UP000013101">
    <property type="component" value="Unassembled WGS sequence"/>
</dbReference>
<evidence type="ECO:0000313" key="1">
    <source>
        <dbReference type="EMBL" id="ENX07667.1"/>
    </source>
</evidence>
<dbReference type="PATRIC" id="fig|1217693.3.peg.2614"/>
<dbReference type="HOGENOM" id="CLU_205001_0_0_6"/>
<dbReference type="AlphaFoldDB" id="N9NYB7"/>
<name>N9NYB7_9GAMM</name>
<organism evidence="1 2">
    <name type="scientific">Acinetobacter variabilis</name>
    <dbReference type="NCBI Taxonomy" id="70346"/>
    <lineage>
        <taxon>Bacteria</taxon>
        <taxon>Pseudomonadati</taxon>
        <taxon>Pseudomonadota</taxon>
        <taxon>Gammaproteobacteria</taxon>
        <taxon>Moraxellales</taxon>
        <taxon>Moraxellaceae</taxon>
        <taxon>Acinetobacter</taxon>
    </lineage>
</organism>
<gene>
    <name evidence="1" type="ORF">F897_02704</name>
</gene>
<sequence length="71" mass="7817">MDHSQLPINQVVDRLKAAAQNNEGVTLSASDVQVLVKGLGKGRFIPVYTNEQIIQLVKEGKLGQKMIDKKD</sequence>
<protein>
    <submittedName>
        <fullName evidence="1">Uncharacterized protein</fullName>
    </submittedName>
</protein>
<proteinExistence type="predicted"/>
<dbReference type="EMBL" id="APRS01000015">
    <property type="protein sequence ID" value="ENX07667.1"/>
    <property type="molecule type" value="Genomic_DNA"/>
</dbReference>
<dbReference type="STRING" id="70346.F897_02704"/>